<protein>
    <recommendedName>
        <fullName evidence="4">Virulence factor</fullName>
    </recommendedName>
</protein>
<organism evidence="2 3">
    <name type="scientific">Mucilaginibacter terrenus</name>
    <dbReference type="NCBI Taxonomy" id="2482727"/>
    <lineage>
        <taxon>Bacteria</taxon>
        <taxon>Pseudomonadati</taxon>
        <taxon>Bacteroidota</taxon>
        <taxon>Sphingobacteriia</taxon>
        <taxon>Sphingobacteriales</taxon>
        <taxon>Sphingobacteriaceae</taxon>
        <taxon>Mucilaginibacter</taxon>
    </lineage>
</organism>
<dbReference type="EMBL" id="QWDE01000003">
    <property type="protein sequence ID" value="RFZ82035.1"/>
    <property type="molecule type" value="Genomic_DNA"/>
</dbReference>
<evidence type="ECO:0000256" key="1">
    <source>
        <dbReference type="SAM" id="SignalP"/>
    </source>
</evidence>
<dbReference type="OrthoDB" id="800114at2"/>
<feature type="chain" id="PRO_5017833696" description="Virulence factor" evidence="1">
    <location>
        <begin position="23"/>
        <end position="104"/>
    </location>
</feature>
<sequence length="104" mass="12305">MKLIKFSIIALVLTVSAQFAKAQVRVGASIHIGNDYPIYEPAYYPAPVYERPVYYARPAYRRVYYRPAYRRVYYRPAYRRGFYGPGYFRGHPGRGRGHAYGRRW</sequence>
<keyword evidence="1" id="KW-0732">Signal</keyword>
<comment type="caution">
    <text evidence="2">The sequence shown here is derived from an EMBL/GenBank/DDBJ whole genome shotgun (WGS) entry which is preliminary data.</text>
</comment>
<evidence type="ECO:0000313" key="3">
    <source>
        <dbReference type="Proteomes" id="UP000260823"/>
    </source>
</evidence>
<dbReference type="AlphaFoldDB" id="A0A3E2NM09"/>
<feature type="signal peptide" evidence="1">
    <location>
        <begin position="1"/>
        <end position="22"/>
    </location>
</feature>
<proteinExistence type="predicted"/>
<reference evidence="2 3" key="1">
    <citation type="submission" date="2018-08" db="EMBL/GenBank/DDBJ databases">
        <title>Mucilaginibacter terrae sp. nov., isolated from manganese diggings.</title>
        <authorList>
            <person name="Huang Y."/>
            <person name="Zhou Z."/>
        </authorList>
    </citation>
    <scope>NUCLEOTIDE SEQUENCE [LARGE SCALE GENOMIC DNA]</scope>
    <source>
        <strain evidence="2 3">ZH6</strain>
    </source>
</reference>
<gene>
    <name evidence="2" type="ORF">DYU05_15505</name>
</gene>
<dbReference type="Proteomes" id="UP000260823">
    <property type="component" value="Unassembled WGS sequence"/>
</dbReference>
<keyword evidence="3" id="KW-1185">Reference proteome</keyword>
<dbReference type="RefSeq" id="WP_117384061.1">
    <property type="nucleotide sequence ID" value="NZ_QWDE01000003.1"/>
</dbReference>
<evidence type="ECO:0000313" key="2">
    <source>
        <dbReference type="EMBL" id="RFZ82035.1"/>
    </source>
</evidence>
<evidence type="ECO:0008006" key="4">
    <source>
        <dbReference type="Google" id="ProtNLM"/>
    </source>
</evidence>
<name>A0A3E2NM09_9SPHI</name>
<accession>A0A3E2NM09</accession>